<dbReference type="PANTHER" id="PTHR24241">
    <property type="entry name" value="NEUROPEPTIDE RECEPTOR-RELATED G-PROTEIN COUPLED RECEPTOR"/>
    <property type="match status" value="1"/>
</dbReference>
<keyword evidence="4 10" id="KW-1133">Transmembrane helix</keyword>
<dbReference type="InterPro" id="IPR017452">
    <property type="entry name" value="GPCR_Rhodpsn_7TM"/>
</dbReference>
<dbReference type="InterPro" id="IPR001817">
    <property type="entry name" value="Vasoprsn_rcpt"/>
</dbReference>
<feature type="transmembrane region" description="Helical" evidence="10">
    <location>
        <begin position="337"/>
        <end position="361"/>
    </location>
</feature>
<keyword evidence="3 10" id="KW-0812">Transmembrane</keyword>
<keyword evidence="5 10" id="KW-0297">G-protein coupled receptor</keyword>
<dbReference type="CDD" id="cd15196">
    <property type="entry name" value="7tmA_Vasopressin_Oxytocin"/>
    <property type="match status" value="1"/>
</dbReference>
<dbReference type="Pfam" id="PF00001">
    <property type="entry name" value="7tm_1"/>
    <property type="match status" value="1"/>
</dbReference>
<dbReference type="GO" id="GO:0032870">
    <property type="term" value="P:cellular response to hormone stimulus"/>
    <property type="evidence" value="ECO:0007669"/>
    <property type="project" value="TreeGrafter"/>
</dbReference>
<dbReference type="GeneID" id="106154555"/>
<reference evidence="13 14" key="1">
    <citation type="submission" date="2025-04" db="UniProtKB">
        <authorList>
            <consortium name="RefSeq"/>
        </authorList>
    </citation>
    <scope>IDENTIFICATION</scope>
    <source>
        <tissue evidence="13 14">Gonads</tissue>
    </source>
</reference>
<evidence type="ECO:0000256" key="3">
    <source>
        <dbReference type="ARBA" id="ARBA00022692"/>
    </source>
</evidence>
<dbReference type="PROSITE" id="PS00237">
    <property type="entry name" value="G_PROTEIN_RECEP_F1_1"/>
    <property type="match status" value="1"/>
</dbReference>
<evidence type="ECO:0000259" key="11">
    <source>
        <dbReference type="PROSITE" id="PS50262"/>
    </source>
</evidence>
<evidence type="ECO:0000256" key="7">
    <source>
        <dbReference type="ARBA" id="ARBA00023170"/>
    </source>
</evidence>
<dbReference type="PRINTS" id="PR00237">
    <property type="entry name" value="GPCRRHODOPSN"/>
</dbReference>
<evidence type="ECO:0000256" key="9">
    <source>
        <dbReference type="ARBA" id="ARBA00023224"/>
    </source>
</evidence>
<feature type="transmembrane region" description="Helical" evidence="10">
    <location>
        <begin position="168"/>
        <end position="192"/>
    </location>
</feature>
<evidence type="ECO:0000256" key="8">
    <source>
        <dbReference type="ARBA" id="ARBA00023180"/>
    </source>
</evidence>
<gene>
    <name evidence="13 14 15 16" type="primary">LOC106154555</name>
</gene>
<dbReference type="PROSITE" id="PS50262">
    <property type="entry name" value="G_PROTEIN_RECEP_F1_2"/>
    <property type="match status" value="1"/>
</dbReference>
<dbReference type="AlphaFoldDB" id="A0A1S3HEB7"/>
<evidence type="ECO:0000256" key="5">
    <source>
        <dbReference type="ARBA" id="ARBA00023040"/>
    </source>
</evidence>
<feature type="transmembrane region" description="Helical" evidence="10">
    <location>
        <begin position="55"/>
        <end position="78"/>
    </location>
</feature>
<evidence type="ECO:0000256" key="10">
    <source>
        <dbReference type="RuleBase" id="RU046427"/>
    </source>
</evidence>
<comment type="subcellular location">
    <subcellularLocation>
        <location evidence="1 10">Cell membrane</location>
        <topology evidence="1 10">Multi-pass membrane protein</topology>
    </subcellularLocation>
</comment>
<evidence type="ECO:0000313" key="13">
    <source>
        <dbReference type="RefSeq" id="XP_013384397.1"/>
    </source>
</evidence>
<name>A0A1S3HEB7_LINAN</name>
<feature type="transmembrane region" description="Helical" evidence="10">
    <location>
        <begin position="126"/>
        <end position="147"/>
    </location>
</feature>
<feature type="transmembrane region" description="Helical" evidence="10">
    <location>
        <begin position="212"/>
        <end position="235"/>
    </location>
</feature>
<dbReference type="RefSeq" id="XP_013384398.1">
    <property type="nucleotide sequence ID" value="XM_013528944.1"/>
</dbReference>
<dbReference type="GO" id="GO:0005886">
    <property type="term" value="C:plasma membrane"/>
    <property type="evidence" value="ECO:0007669"/>
    <property type="project" value="UniProtKB-SubCell"/>
</dbReference>
<evidence type="ECO:0000313" key="15">
    <source>
        <dbReference type="RefSeq" id="XP_013384399.1"/>
    </source>
</evidence>
<comment type="similarity">
    <text evidence="10">Belongs to the G-protein coupled receptor 1 family. Vasopressin/oxytocin receptor subfamily.</text>
</comment>
<evidence type="ECO:0000313" key="12">
    <source>
        <dbReference type="Proteomes" id="UP000085678"/>
    </source>
</evidence>
<evidence type="ECO:0000256" key="1">
    <source>
        <dbReference type="ARBA" id="ARBA00004651"/>
    </source>
</evidence>
<dbReference type="Gene3D" id="1.20.1070.10">
    <property type="entry name" value="Rhodopsin 7-helix transmembrane proteins"/>
    <property type="match status" value="1"/>
</dbReference>
<dbReference type="RefSeq" id="XP_013384399.1">
    <property type="nucleotide sequence ID" value="XM_013528945.1"/>
</dbReference>
<dbReference type="OMA" id="MIGATWA"/>
<dbReference type="Proteomes" id="UP000085678">
    <property type="component" value="Unplaced"/>
</dbReference>
<organism evidence="12 14">
    <name type="scientific">Lingula anatina</name>
    <name type="common">Brachiopod</name>
    <name type="synonym">Lingula unguis</name>
    <dbReference type="NCBI Taxonomy" id="7574"/>
    <lineage>
        <taxon>Eukaryota</taxon>
        <taxon>Metazoa</taxon>
        <taxon>Spiralia</taxon>
        <taxon>Lophotrochozoa</taxon>
        <taxon>Brachiopoda</taxon>
        <taxon>Linguliformea</taxon>
        <taxon>Lingulata</taxon>
        <taxon>Lingulida</taxon>
        <taxon>Linguloidea</taxon>
        <taxon>Lingulidae</taxon>
        <taxon>Lingula</taxon>
    </lineage>
</organism>
<dbReference type="GO" id="GO:0005000">
    <property type="term" value="F:vasopressin receptor activity"/>
    <property type="evidence" value="ECO:0007669"/>
    <property type="project" value="InterPro"/>
</dbReference>
<dbReference type="STRING" id="7574.A0A1S3HEB7"/>
<dbReference type="RefSeq" id="XP_013384400.1">
    <property type="nucleotide sequence ID" value="XM_013528946.1"/>
</dbReference>
<dbReference type="SUPFAM" id="SSF81321">
    <property type="entry name" value="Family A G protein-coupled receptor-like"/>
    <property type="match status" value="1"/>
</dbReference>
<protein>
    <submittedName>
        <fullName evidence="13 14">Cephalotocin receptor 1</fullName>
    </submittedName>
</protein>
<dbReference type="PANTHER" id="PTHR24241:SF161">
    <property type="entry name" value="G-PROTEIN COUPLED RECEPTORS FAMILY 1 PROFILE DOMAIN-CONTAINING PROTEIN"/>
    <property type="match status" value="1"/>
</dbReference>
<comment type="caution">
    <text evidence="10">Lacks conserved residue(s) required for the propagation of feature annotation.</text>
</comment>
<dbReference type="OrthoDB" id="5987909at2759"/>
<dbReference type="KEGG" id="lak:106154555"/>
<accession>A0A1S3HEB7</accession>
<keyword evidence="12" id="KW-1185">Reference proteome</keyword>
<dbReference type="GO" id="GO:0042277">
    <property type="term" value="F:peptide binding"/>
    <property type="evidence" value="ECO:0007669"/>
    <property type="project" value="TreeGrafter"/>
</dbReference>
<keyword evidence="2" id="KW-1003">Cell membrane</keyword>
<feature type="domain" description="G-protein coupled receptors family 1 profile" evidence="11">
    <location>
        <begin position="68"/>
        <end position="357"/>
    </location>
</feature>
<keyword evidence="7 10" id="KW-0675">Receptor</keyword>
<keyword evidence="9 10" id="KW-0807">Transducer</keyword>
<keyword evidence="6 10" id="KW-0472">Membrane</keyword>
<dbReference type="InterPro" id="IPR000276">
    <property type="entry name" value="GPCR_Rhodpsn"/>
</dbReference>
<dbReference type="PRINTS" id="PR00896">
    <property type="entry name" value="VASOPRESSINR"/>
</dbReference>
<evidence type="ECO:0000313" key="16">
    <source>
        <dbReference type="RefSeq" id="XP_013384400.1"/>
    </source>
</evidence>
<keyword evidence="8 10" id="KW-0325">Glycoprotein</keyword>
<evidence type="ECO:0000313" key="14">
    <source>
        <dbReference type="RefSeq" id="XP_013384398.1"/>
    </source>
</evidence>
<feature type="transmembrane region" description="Helical" evidence="10">
    <location>
        <begin position="301"/>
        <end position="325"/>
    </location>
</feature>
<evidence type="ECO:0000256" key="2">
    <source>
        <dbReference type="ARBA" id="ARBA00022475"/>
    </source>
</evidence>
<proteinExistence type="inferred from homology"/>
<evidence type="ECO:0000256" key="6">
    <source>
        <dbReference type="ARBA" id="ARBA00023136"/>
    </source>
</evidence>
<evidence type="ECO:0000256" key="4">
    <source>
        <dbReference type="ARBA" id="ARBA00022989"/>
    </source>
</evidence>
<dbReference type="RefSeq" id="XP_013384397.1">
    <property type="nucleotide sequence ID" value="XM_013528943.1"/>
</dbReference>
<sequence>MMETYSAMFLTENTTWSGPSYDVISTEMVSTTVGNTTDNHTTESTAKRDMANAKMIVLGIILFLAIVENLFVIITLFFRRQKLSRMLVYIFHLSIADLLSALLGTLPELVVGITVRFLGGDFLCKIYKYCQLVSMYASGYVLVMTAVDRYLAICYPLRSQKWSPRKAHMMVAIAWGIILVLSVPPFFIFGLAPNKYGLMDCMEYFVHPEWSIQVYVTWLAFSVWFLPMAILIFTYGRISYVVWINVKSKETPSVKSVSARTSYKSQQHDDVKAMTNGTYPPRTPRAHVQRLSRAKLKTIKLTLTVVIVYAMCWSPFFITHLLYAFNAKLASGTSNLLLMNLMMMLGNLNSCTNPWIYLCFIDGLKNRICRRRQPPPRNNSTFSSTMRSTRMTSIKSSPMSALKHDLSTERNDILLKQMSKSDLAREDKPVIREESDSLFTSM</sequence>